<evidence type="ECO:0000256" key="1">
    <source>
        <dbReference type="SAM" id="Phobius"/>
    </source>
</evidence>
<reference evidence="2 3" key="1">
    <citation type="submission" date="2020-03" db="EMBL/GenBank/DDBJ databases">
        <title>Genomic Encyclopedia of Type Strains, Phase IV (KMG-IV): sequencing the most valuable type-strain genomes for metagenomic binning, comparative biology and taxonomic classification.</title>
        <authorList>
            <person name="Goeker M."/>
        </authorList>
    </citation>
    <scope>NUCLEOTIDE SEQUENCE [LARGE SCALE GENOMIC DNA]</scope>
    <source>
        <strain evidence="2 3">DSM 4733</strain>
    </source>
</reference>
<sequence length="89" mass="9976">MPLWLDLLRTPMAAPETRALRRMRLLWQALCLSLALVTAFFAQVHAILGRAAPCLALALLVAAGLYTWLYLHRKNAADNAFLERMGEGR</sequence>
<dbReference type="EMBL" id="JAASQV010000006">
    <property type="protein sequence ID" value="NIJ67226.1"/>
    <property type="molecule type" value="Genomic_DNA"/>
</dbReference>
<evidence type="ECO:0000313" key="3">
    <source>
        <dbReference type="Proteomes" id="UP000564677"/>
    </source>
</evidence>
<dbReference type="Proteomes" id="UP000564677">
    <property type="component" value="Unassembled WGS sequence"/>
</dbReference>
<keyword evidence="1" id="KW-0812">Transmembrane</keyword>
<dbReference type="RefSeq" id="WP_167301446.1">
    <property type="nucleotide sequence ID" value="NZ_JAASQV010000006.1"/>
</dbReference>
<organism evidence="2 3">
    <name type="scientific">Sphingomonas leidyi</name>
    <dbReference type="NCBI Taxonomy" id="68569"/>
    <lineage>
        <taxon>Bacteria</taxon>
        <taxon>Pseudomonadati</taxon>
        <taxon>Pseudomonadota</taxon>
        <taxon>Alphaproteobacteria</taxon>
        <taxon>Sphingomonadales</taxon>
        <taxon>Sphingomonadaceae</taxon>
        <taxon>Sphingomonas</taxon>
    </lineage>
</organism>
<feature type="transmembrane region" description="Helical" evidence="1">
    <location>
        <begin position="51"/>
        <end position="71"/>
    </location>
</feature>
<accession>A0A7X5ZXJ0</accession>
<evidence type="ECO:0000313" key="2">
    <source>
        <dbReference type="EMBL" id="NIJ67226.1"/>
    </source>
</evidence>
<name>A0A7X5ZXJ0_9SPHN</name>
<dbReference type="AlphaFoldDB" id="A0A7X5ZXJ0"/>
<keyword evidence="1" id="KW-1133">Transmembrane helix</keyword>
<comment type="caution">
    <text evidence="2">The sequence shown here is derived from an EMBL/GenBank/DDBJ whole genome shotgun (WGS) entry which is preliminary data.</text>
</comment>
<proteinExistence type="predicted"/>
<keyword evidence="3" id="KW-1185">Reference proteome</keyword>
<evidence type="ECO:0008006" key="4">
    <source>
        <dbReference type="Google" id="ProtNLM"/>
    </source>
</evidence>
<gene>
    <name evidence="2" type="ORF">FHR20_004208</name>
</gene>
<protein>
    <recommendedName>
        <fullName evidence="4">DUF202 domain-containing protein</fullName>
    </recommendedName>
</protein>
<keyword evidence="1" id="KW-0472">Membrane</keyword>